<dbReference type="Gene3D" id="6.10.340.10">
    <property type="match status" value="1"/>
</dbReference>
<protein>
    <submittedName>
        <fullName evidence="9">Sensor histidine kinase</fullName>
    </submittedName>
</protein>
<comment type="subcellular location">
    <subcellularLocation>
        <location evidence="1">Cell membrane</location>
        <topology evidence="1">Multi-pass membrane protein</topology>
    </subcellularLocation>
</comment>
<dbReference type="SMART" id="SM00304">
    <property type="entry name" value="HAMP"/>
    <property type="match status" value="1"/>
</dbReference>
<organism evidence="9 10">
    <name type="scientific">Paenibacillus hemerocallicola</name>
    <dbReference type="NCBI Taxonomy" id="1172614"/>
    <lineage>
        <taxon>Bacteria</taxon>
        <taxon>Bacillati</taxon>
        <taxon>Bacillota</taxon>
        <taxon>Bacilli</taxon>
        <taxon>Bacillales</taxon>
        <taxon>Paenibacillaceae</taxon>
        <taxon>Paenibacillus</taxon>
    </lineage>
</organism>
<name>A0A5C4THT4_9BACL</name>
<feature type="domain" description="HAMP" evidence="8">
    <location>
        <begin position="311"/>
        <end position="363"/>
    </location>
</feature>
<keyword evidence="10" id="KW-1185">Reference proteome</keyword>
<feature type="transmembrane region" description="Helical" evidence="7">
    <location>
        <begin position="12"/>
        <end position="31"/>
    </location>
</feature>
<dbReference type="PANTHER" id="PTHR34220">
    <property type="entry name" value="SENSOR HISTIDINE KINASE YPDA"/>
    <property type="match status" value="1"/>
</dbReference>
<evidence type="ECO:0000256" key="2">
    <source>
        <dbReference type="ARBA" id="ARBA00022475"/>
    </source>
</evidence>
<dbReference type="EMBL" id="VDCQ01000002">
    <property type="protein sequence ID" value="TNJ67979.1"/>
    <property type="molecule type" value="Genomic_DNA"/>
</dbReference>
<evidence type="ECO:0000256" key="3">
    <source>
        <dbReference type="ARBA" id="ARBA00022553"/>
    </source>
</evidence>
<keyword evidence="2" id="KW-1003">Cell membrane</keyword>
<keyword evidence="6 7" id="KW-0472">Membrane</keyword>
<evidence type="ECO:0000313" key="10">
    <source>
        <dbReference type="Proteomes" id="UP000307943"/>
    </source>
</evidence>
<dbReference type="InterPro" id="IPR003594">
    <property type="entry name" value="HATPase_dom"/>
</dbReference>
<dbReference type="AlphaFoldDB" id="A0A5C4THT4"/>
<gene>
    <name evidence="9" type="ORF">FE784_02245</name>
</gene>
<evidence type="ECO:0000256" key="4">
    <source>
        <dbReference type="ARBA" id="ARBA00022679"/>
    </source>
</evidence>
<evidence type="ECO:0000256" key="5">
    <source>
        <dbReference type="ARBA" id="ARBA00022777"/>
    </source>
</evidence>
<reference evidence="9 10" key="1">
    <citation type="submission" date="2019-05" db="EMBL/GenBank/DDBJ databases">
        <title>We sequenced the genome of Paenibacillus hemerocallicola KCTC 33185 for further insight into its adaptation and study the phylogeny of Paenibacillus.</title>
        <authorList>
            <person name="Narsing Rao M.P."/>
        </authorList>
    </citation>
    <scope>NUCLEOTIDE SEQUENCE [LARGE SCALE GENOMIC DNA]</scope>
    <source>
        <strain evidence="9 10">KCTC 33185</strain>
    </source>
</reference>
<dbReference type="InterPro" id="IPR010559">
    <property type="entry name" value="Sig_transdc_His_kin_internal"/>
</dbReference>
<evidence type="ECO:0000259" key="8">
    <source>
        <dbReference type="PROSITE" id="PS50885"/>
    </source>
</evidence>
<dbReference type="Pfam" id="PF06580">
    <property type="entry name" value="His_kinase"/>
    <property type="match status" value="1"/>
</dbReference>
<dbReference type="Pfam" id="PF00672">
    <property type="entry name" value="HAMP"/>
    <property type="match status" value="1"/>
</dbReference>
<keyword evidence="7" id="KW-1133">Transmembrane helix</keyword>
<dbReference type="InterPro" id="IPR003660">
    <property type="entry name" value="HAMP_dom"/>
</dbReference>
<accession>A0A5C4THT4</accession>
<dbReference type="CDD" id="cd06225">
    <property type="entry name" value="HAMP"/>
    <property type="match status" value="1"/>
</dbReference>
<dbReference type="Gene3D" id="3.30.565.10">
    <property type="entry name" value="Histidine kinase-like ATPase, C-terminal domain"/>
    <property type="match status" value="1"/>
</dbReference>
<evidence type="ECO:0000256" key="6">
    <source>
        <dbReference type="ARBA" id="ARBA00023136"/>
    </source>
</evidence>
<comment type="caution">
    <text evidence="9">The sequence shown here is derived from an EMBL/GenBank/DDBJ whole genome shotgun (WGS) entry which is preliminary data.</text>
</comment>
<keyword evidence="4" id="KW-0808">Transferase</keyword>
<dbReference type="InterPro" id="IPR050640">
    <property type="entry name" value="Bact_2-comp_sensor_kinase"/>
</dbReference>
<keyword evidence="3" id="KW-0597">Phosphoprotein</keyword>
<dbReference type="SUPFAM" id="SSF55874">
    <property type="entry name" value="ATPase domain of HSP90 chaperone/DNA topoisomerase II/histidine kinase"/>
    <property type="match status" value="1"/>
</dbReference>
<dbReference type="SUPFAM" id="SSF158472">
    <property type="entry name" value="HAMP domain-like"/>
    <property type="match status" value="1"/>
</dbReference>
<dbReference type="OrthoDB" id="2521939at2"/>
<proteinExistence type="predicted"/>
<dbReference type="InterPro" id="IPR036890">
    <property type="entry name" value="HATPase_C_sf"/>
</dbReference>
<evidence type="ECO:0000256" key="1">
    <source>
        <dbReference type="ARBA" id="ARBA00004651"/>
    </source>
</evidence>
<feature type="transmembrane region" description="Helical" evidence="7">
    <location>
        <begin position="290"/>
        <end position="310"/>
    </location>
</feature>
<dbReference type="Proteomes" id="UP000307943">
    <property type="component" value="Unassembled WGS sequence"/>
</dbReference>
<keyword evidence="7" id="KW-0812">Transmembrane</keyword>
<dbReference type="GO" id="GO:0005886">
    <property type="term" value="C:plasma membrane"/>
    <property type="evidence" value="ECO:0007669"/>
    <property type="project" value="UniProtKB-SubCell"/>
</dbReference>
<evidence type="ECO:0000313" key="9">
    <source>
        <dbReference type="EMBL" id="TNJ67979.1"/>
    </source>
</evidence>
<evidence type="ECO:0000256" key="7">
    <source>
        <dbReference type="SAM" id="Phobius"/>
    </source>
</evidence>
<dbReference type="GO" id="GO:0000155">
    <property type="term" value="F:phosphorelay sensor kinase activity"/>
    <property type="evidence" value="ECO:0007669"/>
    <property type="project" value="InterPro"/>
</dbReference>
<keyword evidence="5 9" id="KW-0418">Kinase</keyword>
<sequence length="600" mass="67822">MKAVKVKVNIFGRILILVILLLIPIIVLYSYSNRIAGNVVGEQIKSSGLNQLTFFLYQFDSVIENLSMFPVILGQDPHLREYLDKTGAPLPDVLAEQARITGKLGLQSVSSAWSNDLTVVIPGQSKVLSSNIYVNGSSQWSWDGAVRSVWTYEEDRSRGHPTGSFIREIAEPANARRVNQAISLFQVRFPVQNIQELLDLYKKDKAGDPFLYRQGQDPIRTSTPDTATMQPIIMALDNLDLNESGQERVGIEGQQVLVSYVRSGQLGGWYLVDYAPVGKVLAPITQTRNLFYISVGLLLLMSVLASFLLYRNVQIPIVNMVRGMQRLQLGDLTARIGYRAKNEFGYLIRRFNEMAEQIQLLVEDVYVEKIRSREATLKQLQSQINPHFLYNSLFFIINSAMLDDRDSVVAMSQHLAEYYRYTTRVDNQTVTLKDELGLIGHYLEIQNMRMHRIEYEIDVPDSMMEEIVPRLIIQPLVENAIVHGIERRTEGGRITISREQDESYNRIIVQDNGAGLTSKELHRLLAGLQEPMTDRIGRGTWNVHQRLYYKFGEGSGLTFSEVPEGGLKAVLTWNRKHNAKDPAVLGTKGAEGDRSAVDRG</sequence>
<dbReference type="PROSITE" id="PS50885">
    <property type="entry name" value="HAMP"/>
    <property type="match status" value="1"/>
</dbReference>
<dbReference type="PANTHER" id="PTHR34220:SF7">
    <property type="entry name" value="SENSOR HISTIDINE KINASE YPDA"/>
    <property type="match status" value="1"/>
</dbReference>
<dbReference type="Pfam" id="PF02518">
    <property type="entry name" value="HATPase_c"/>
    <property type="match status" value="1"/>
</dbReference>